<sequence length="151" mass="14978">MAWAAGWLARPGESAGAVAGAVVRDDAFDVGDAVGCEPGSGPVQEHDGGVGFLVGQRFGVGKPAESVDGGVKVDVAAACALAFTALDGLGLVAPASVDSPTTAFRDPADLLHVDVHHVSGTAGGDLPRFPVRVAAGIDEPAPVQAEGEQMP</sequence>
<dbReference type="Proteomes" id="UP000037982">
    <property type="component" value="Unassembled WGS sequence"/>
</dbReference>
<evidence type="ECO:0000313" key="2">
    <source>
        <dbReference type="Proteomes" id="UP000037982"/>
    </source>
</evidence>
<dbReference type="EMBL" id="LGKG01000013">
    <property type="protein sequence ID" value="KPC66222.1"/>
    <property type="molecule type" value="Genomic_DNA"/>
</dbReference>
<proteinExistence type="predicted"/>
<name>A0A0N0H3F9_9ACTN</name>
<evidence type="ECO:0000313" key="1">
    <source>
        <dbReference type="EMBL" id="KPC66222.1"/>
    </source>
</evidence>
<gene>
    <name evidence="1" type="ORF">ADL29_04525</name>
</gene>
<accession>A0A0N0H3F9</accession>
<reference evidence="2" key="1">
    <citation type="submission" date="2015-07" db="EMBL/GenBank/DDBJ databases">
        <authorList>
            <person name="Ju K.-S."/>
            <person name="Doroghazi J.R."/>
            <person name="Metcalf W.W."/>
        </authorList>
    </citation>
    <scope>NUCLEOTIDE SEQUENCE [LARGE SCALE GENOMIC DNA]</scope>
    <source>
        <strain evidence="2">NRRL ISP-5002</strain>
    </source>
</reference>
<protein>
    <submittedName>
        <fullName evidence="1">Uncharacterized protein</fullName>
    </submittedName>
</protein>
<comment type="caution">
    <text evidence="1">The sequence shown here is derived from an EMBL/GenBank/DDBJ whole genome shotgun (WGS) entry which is preliminary data.</text>
</comment>
<dbReference type="PATRIC" id="fig|66876.3.peg.1002"/>
<keyword evidence="2" id="KW-1185">Reference proteome</keyword>
<dbReference type="AlphaFoldDB" id="A0A0N0H3F9"/>
<organism evidence="1 2">
    <name type="scientific">Streptomyces chattanoogensis</name>
    <dbReference type="NCBI Taxonomy" id="66876"/>
    <lineage>
        <taxon>Bacteria</taxon>
        <taxon>Bacillati</taxon>
        <taxon>Actinomycetota</taxon>
        <taxon>Actinomycetes</taxon>
        <taxon>Kitasatosporales</taxon>
        <taxon>Streptomycetaceae</taxon>
        <taxon>Streptomyces</taxon>
    </lineage>
</organism>